<dbReference type="EMBL" id="JAODAN010000001">
    <property type="protein sequence ID" value="KAK1927489.1"/>
    <property type="molecule type" value="Genomic_DNA"/>
</dbReference>
<gene>
    <name evidence="1" type="ORF">DB88DRAFT_478191</name>
</gene>
<accession>A0AAD9L9N3</accession>
<protein>
    <submittedName>
        <fullName evidence="1">Uncharacterized protein</fullName>
    </submittedName>
</protein>
<dbReference type="Proteomes" id="UP001182556">
    <property type="component" value="Unassembled WGS sequence"/>
</dbReference>
<dbReference type="AlphaFoldDB" id="A0AAD9L9N3"/>
<reference evidence="1" key="1">
    <citation type="submission" date="2023-02" db="EMBL/GenBank/DDBJ databases">
        <title>Identification and recombinant expression of a fungal hydrolase from Papiliotrema laurentii that hydrolyzes apple cutin and clears colloidal polyester polyurethane.</title>
        <authorList>
            <consortium name="DOE Joint Genome Institute"/>
            <person name="Roman V.A."/>
            <person name="Bojanowski C."/>
            <person name="Crable B.R."/>
            <person name="Wagner D.N."/>
            <person name="Hung C.S."/>
            <person name="Nadeau L.J."/>
            <person name="Schratz L."/>
            <person name="Haridas S."/>
            <person name="Pangilinan J."/>
            <person name="Lipzen A."/>
            <person name="Na H."/>
            <person name="Yan M."/>
            <person name="Ng V."/>
            <person name="Grigoriev I.V."/>
            <person name="Spatafora J.W."/>
            <person name="Barlow D."/>
            <person name="Biffinger J."/>
            <person name="Kelley-Loughnane N."/>
            <person name="Varaljay V.A."/>
            <person name="Crookes-Goodson W.J."/>
        </authorList>
    </citation>
    <scope>NUCLEOTIDE SEQUENCE</scope>
    <source>
        <strain evidence="1">5307AH</strain>
    </source>
</reference>
<keyword evidence="2" id="KW-1185">Reference proteome</keyword>
<comment type="caution">
    <text evidence="1">The sequence shown here is derived from an EMBL/GenBank/DDBJ whole genome shotgun (WGS) entry which is preliminary data.</text>
</comment>
<sequence length="133" mass="14442">MFTVALRASRIATRASLTRSVALTTLRAISTSAPRFASEVPKNPFEDPKFQAIQEKLQASPDALNAVMDLARVLQSKGIDTSGGRISPMQMMKLGMDSEVRAAVQKMSEECQKAGVPLDQETMQAMAEKLQGK</sequence>
<evidence type="ECO:0000313" key="2">
    <source>
        <dbReference type="Proteomes" id="UP001182556"/>
    </source>
</evidence>
<proteinExistence type="predicted"/>
<name>A0AAD9L9N3_PAPLA</name>
<evidence type="ECO:0000313" key="1">
    <source>
        <dbReference type="EMBL" id="KAK1927489.1"/>
    </source>
</evidence>
<organism evidence="1 2">
    <name type="scientific">Papiliotrema laurentii</name>
    <name type="common">Cryptococcus laurentii</name>
    <dbReference type="NCBI Taxonomy" id="5418"/>
    <lineage>
        <taxon>Eukaryota</taxon>
        <taxon>Fungi</taxon>
        <taxon>Dikarya</taxon>
        <taxon>Basidiomycota</taxon>
        <taxon>Agaricomycotina</taxon>
        <taxon>Tremellomycetes</taxon>
        <taxon>Tremellales</taxon>
        <taxon>Rhynchogastremaceae</taxon>
        <taxon>Papiliotrema</taxon>
    </lineage>
</organism>